<dbReference type="GO" id="GO:0016853">
    <property type="term" value="F:isomerase activity"/>
    <property type="evidence" value="ECO:0007669"/>
    <property type="project" value="UniProtKB-KW"/>
</dbReference>
<dbReference type="PANTHER" id="PTHR12110">
    <property type="entry name" value="HYDROXYPYRUVATE ISOMERASE"/>
    <property type="match status" value="1"/>
</dbReference>
<dbReference type="PANTHER" id="PTHR12110:SF41">
    <property type="entry name" value="INOSOSE DEHYDRATASE"/>
    <property type="match status" value="1"/>
</dbReference>
<reference evidence="2 3" key="1">
    <citation type="submission" date="2021-01" db="EMBL/GenBank/DDBJ databases">
        <title>Whole genome shotgun sequence of Plantactinospora endophytica NBRC 110450.</title>
        <authorList>
            <person name="Komaki H."/>
            <person name="Tamura T."/>
        </authorList>
    </citation>
    <scope>NUCLEOTIDE SEQUENCE [LARGE SCALE GENOMIC DNA]</scope>
    <source>
        <strain evidence="2 3">NBRC 110450</strain>
    </source>
</reference>
<dbReference type="SUPFAM" id="SSF51658">
    <property type="entry name" value="Xylose isomerase-like"/>
    <property type="match status" value="1"/>
</dbReference>
<dbReference type="InterPro" id="IPR050312">
    <property type="entry name" value="IolE/XylAMocC-like"/>
</dbReference>
<dbReference type="EMBL" id="BONW01000013">
    <property type="protein sequence ID" value="GIG87833.1"/>
    <property type="molecule type" value="Genomic_DNA"/>
</dbReference>
<name>A0ABQ4DZF3_9ACTN</name>
<keyword evidence="3" id="KW-1185">Reference proteome</keyword>
<evidence type="ECO:0000259" key="1">
    <source>
        <dbReference type="Pfam" id="PF01261"/>
    </source>
</evidence>
<accession>A0ABQ4DZF3</accession>
<evidence type="ECO:0000313" key="3">
    <source>
        <dbReference type="Proteomes" id="UP000646749"/>
    </source>
</evidence>
<dbReference type="InterPro" id="IPR013022">
    <property type="entry name" value="Xyl_isomerase-like_TIM-brl"/>
</dbReference>
<protein>
    <submittedName>
        <fullName evidence="2">Xylose isomerase</fullName>
    </submittedName>
</protein>
<dbReference type="Proteomes" id="UP000646749">
    <property type="component" value="Unassembled WGS sequence"/>
</dbReference>
<dbReference type="InterPro" id="IPR036237">
    <property type="entry name" value="Xyl_isomerase-like_sf"/>
</dbReference>
<dbReference type="Pfam" id="PF01261">
    <property type="entry name" value="AP_endonuc_2"/>
    <property type="match status" value="1"/>
</dbReference>
<proteinExistence type="predicted"/>
<keyword evidence="2" id="KW-0413">Isomerase</keyword>
<gene>
    <name evidence="2" type="ORF">Pen02_27690</name>
</gene>
<dbReference type="Gene3D" id="3.20.20.150">
    <property type="entry name" value="Divalent-metal-dependent TIM barrel enzymes"/>
    <property type="match status" value="1"/>
</dbReference>
<organism evidence="2 3">
    <name type="scientific">Plantactinospora endophytica</name>
    <dbReference type="NCBI Taxonomy" id="673535"/>
    <lineage>
        <taxon>Bacteria</taxon>
        <taxon>Bacillati</taxon>
        <taxon>Actinomycetota</taxon>
        <taxon>Actinomycetes</taxon>
        <taxon>Micromonosporales</taxon>
        <taxon>Micromonosporaceae</taxon>
        <taxon>Plantactinospora</taxon>
    </lineage>
</organism>
<comment type="caution">
    <text evidence="2">The sequence shown here is derived from an EMBL/GenBank/DDBJ whole genome shotgun (WGS) entry which is preliminary data.</text>
</comment>
<sequence>MSVTGPSSLNSLSLQLYSVRNALDEDLAGTLARVAEIGYQQVECSYKLFSRGPEVASALRDSGLSVATFTSSLVDTDHEAIFAAAVSLGATAVIDTYIPEEFWTSEEDVDRIAGHLNRAAVGAAAHGLRVGYHNHWWELERQFAGKSALELLVDKVRPEVVLEIDAYWVAVGGADPVAVVRNFGDRVRFLHLKDGPISRDNLEQRPAGQGRLPIDAILAAAPQVEVGAVEFDEYDGDIFEGIAASHAFLSQRLPGAAV</sequence>
<feature type="domain" description="Xylose isomerase-like TIM barrel" evidence="1">
    <location>
        <begin position="31"/>
        <end position="220"/>
    </location>
</feature>
<evidence type="ECO:0000313" key="2">
    <source>
        <dbReference type="EMBL" id="GIG87833.1"/>
    </source>
</evidence>